<dbReference type="Proteomes" id="UP000294619">
    <property type="component" value="Unassembled WGS sequence"/>
</dbReference>
<evidence type="ECO:0000256" key="1">
    <source>
        <dbReference type="ARBA" id="ARBA00023125"/>
    </source>
</evidence>
<dbReference type="NCBIfam" id="TIGR02607">
    <property type="entry name" value="antidote_HigA"/>
    <property type="match status" value="1"/>
</dbReference>
<dbReference type="InterPro" id="IPR013430">
    <property type="entry name" value="Toxin_antidote_HigA"/>
</dbReference>
<sequence>MNMYNPAHPGEVLKAYLEGVTVTTAAKKLGVTRVTLSRILNGKAGISAEMALRLSQALNTSADMWLAIQLDYDLWQARQHQPTNVQLMFT</sequence>
<dbReference type="Pfam" id="PF01381">
    <property type="entry name" value="HTH_3"/>
    <property type="match status" value="1"/>
</dbReference>
<protein>
    <submittedName>
        <fullName evidence="3">Addiction module HigA family antidote</fullName>
    </submittedName>
</protein>
<reference evidence="3 4" key="1">
    <citation type="submission" date="2019-03" db="EMBL/GenBank/DDBJ databases">
        <title>Genomic Encyclopedia of Type Strains, Phase IV (KMG-IV): sequencing the most valuable type-strain genomes for metagenomic binning, comparative biology and taxonomic classification.</title>
        <authorList>
            <person name="Goeker M."/>
        </authorList>
    </citation>
    <scope>NUCLEOTIDE SEQUENCE [LARGE SCALE GENOMIC DNA]</scope>
    <source>
        <strain evidence="3 4">DSM 28140</strain>
    </source>
</reference>
<dbReference type="GO" id="GO:0003677">
    <property type="term" value="F:DNA binding"/>
    <property type="evidence" value="ECO:0007669"/>
    <property type="project" value="UniProtKB-KW"/>
</dbReference>
<dbReference type="PROSITE" id="PS50943">
    <property type="entry name" value="HTH_CROC1"/>
    <property type="match status" value="1"/>
</dbReference>
<comment type="caution">
    <text evidence="3">The sequence shown here is derived from an EMBL/GenBank/DDBJ whole genome shotgun (WGS) entry which is preliminary data.</text>
</comment>
<accession>A0A4R3XY25</accession>
<feature type="domain" description="HTH cro/C1-type" evidence="2">
    <location>
        <begin position="19"/>
        <end position="65"/>
    </location>
</feature>
<dbReference type="EMBL" id="SMCP01000012">
    <property type="protein sequence ID" value="TCV84216.1"/>
    <property type="molecule type" value="Genomic_DNA"/>
</dbReference>
<dbReference type="InterPro" id="IPR010982">
    <property type="entry name" value="Lambda_DNA-bd_dom_sf"/>
</dbReference>
<dbReference type="CDD" id="cd00093">
    <property type="entry name" value="HTH_XRE"/>
    <property type="match status" value="1"/>
</dbReference>
<keyword evidence="1" id="KW-0238">DNA-binding</keyword>
<dbReference type="InterPro" id="IPR001387">
    <property type="entry name" value="Cro/C1-type_HTH"/>
</dbReference>
<dbReference type="SUPFAM" id="SSF47413">
    <property type="entry name" value="lambda repressor-like DNA-binding domains"/>
    <property type="match status" value="1"/>
</dbReference>
<evidence type="ECO:0000313" key="4">
    <source>
        <dbReference type="Proteomes" id="UP000294619"/>
    </source>
</evidence>
<dbReference type="PANTHER" id="PTHR36924:SF1">
    <property type="entry name" value="ANTITOXIN HIGA-1"/>
    <property type="match status" value="1"/>
</dbReference>
<dbReference type="Gene3D" id="1.10.260.40">
    <property type="entry name" value="lambda repressor-like DNA-binding domains"/>
    <property type="match status" value="1"/>
</dbReference>
<evidence type="ECO:0000313" key="3">
    <source>
        <dbReference type="EMBL" id="TCV84216.1"/>
    </source>
</evidence>
<gene>
    <name evidence="3" type="ORF">EDC16_11247</name>
</gene>
<dbReference type="PANTHER" id="PTHR36924">
    <property type="entry name" value="ANTITOXIN HIGA-1"/>
    <property type="match status" value="1"/>
</dbReference>
<dbReference type="AlphaFoldDB" id="A0A4R3XY25"/>
<dbReference type="SMART" id="SM00530">
    <property type="entry name" value="HTH_XRE"/>
    <property type="match status" value="1"/>
</dbReference>
<name>A0A4R3XY25_9PAST</name>
<organism evidence="3 4">
    <name type="scientific">Testudinibacter aquarius</name>
    <dbReference type="NCBI Taxonomy" id="1524974"/>
    <lineage>
        <taxon>Bacteria</taxon>
        <taxon>Pseudomonadati</taxon>
        <taxon>Pseudomonadota</taxon>
        <taxon>Gammaproteobacteria</taxon>
        <taxon>Pasteurellales</taxon>
        <taxon>Pasteurellaceae</taxon>
        <taxon>Testudinibacter</taxon>
    </lineage>
</organism>
<evidence type="ECO:0000259" key="2">
    <source>
        <dbReference type="PROSITE" id="PS50943"/>
    </source>
</evidence>
<proteinExistence type="predicted"/>